<dbReference type="Pfam" id="PF13556">
    <property type="entry name" value="HTH_30"/>
    <property type="match status" value="1"/>
</dbReference>
<dbReference type="InterPro" id="IPR041522">
    <property type="entry name" value="CdaR_GGDEF"/>
</dbReference>
<dbReference type="Pfam" id="PF17853">
    <property type="entry name" value="GGDEF_2"/>
    <property type="match status" value="1"/>
</dbReference>
<dbReference type="AlphaFoldDB" id="A0A101V3F7"/>
<dbReference type="InterPro" id="IPR042070">
    <property type="entry name" value="PucR_C-HTH_sf"/>
</dbReference>
<sequence>MADLVGRASDEARGVPADLLEGYLTVLAKVSAGGRLCPDELRRRRDIGARAAERNVPMRGVVDLYLSATWLAWPSLPGVREATGADALRRIGEAVFRAADATITAVAEGYEEAQRWSLRQEESFRREFVDDLLDGRNVETLVGRAERYGLRLAGSYVVIVAAGPQPFVDGGPMTRQVESIVSLGPASRDVLVTTRDGLLVCIVPDLHGTVEEFVTRVMESLRPDGAWRLGIGRPQRGPGGAVRSFEQARQALHIGQRLQLPGQVHRASDLLVYQVLIRDRSALADLVEVVLEPIRKARTGPGTLLHTLAAYYAADRVATVAARELHVGVRTVTYRLDRVEELTGYSVHDPQQSFTLQVAVLGAQLLGWPEGS</sequence>
<accession>A0A101V3F7</accession>
<dbReference type="STRING" id="909626.AQJ91_06650"/>
<dbReference type="InterPro" id="IPR051448">
    <property type="entry name" value="CdaR-like_regulators"/>
</dbReference>
<evidence type="ECO:0008006" key="7">
    <source>
        <dbReference type="Google" id="ProtNLM"/>
    </source>
</evidence>
<feature type="domain" description="CdaR GGDEF-like" evidence="4">
    <location>
        <begin position="135"/>
        <end position="254"/>
    </location>
</feature>
<dbReference type="PANTHER" id="PTHR33744:SF1">
    <property type="entry name" value="DNA-BINDING TRANSCRIPTIONAL ACTIVATOR ADER"/>
    <property type="match status" value="1"/>
</dbReference>
<protein>
    <recommendedName>
        <fullName evidence="7">CdaR family transcriptional regulator</fullName>
    </recommendedName>
</protein>
<evidence type="ECO:0000259" key="3">
    <source>
        <dbReference type="Pfam" id="PF14361"/>
    </source>
</evidence>
<dbReference type="Proteomes" id="UP000053260">
    <property type="component" value="Unassembled WGS sequence"/>
</dbReference>
<comment type="caution">
    <text evidence="5">The sequence shown here is derived from an EMBL/GenBank/DDBJ whole genome shotgun (WGS) entry which is preliminary data.</text>
</comment>
<evidence type="ECO:0000313" key="6">
    <source>
        <dbReference type="Proteomes" id="UP000053260"/>
    </source>
</evidence>
<dbReference type="InterPro" id="IPR025751">
    <property type="entry name" value="RsbRD_N_dom"/>
</dbReference>
<comment type="similarity">
    <text evidence="1">Belongs to the CdaR family.</text>
</comment>
<evidence type="ECO:0000256" key="1">
    <source>
        <dbReference type="ARBA" id="ARBA00006754"/>
    </source>
</evidence>
<dbReference type="Gene3D" id="1.10.10.2840">
    <property type="entry name" value="PucR C-terminal helix-turn-helix domain"/>
    <property type="match status" value="1"/>
</dbReference>
<dbReference type="InterPro" id="IPR025736">
    <property type="entry name" value="PucR_C-HTH_dom"/>
</dbReference>
<dbReference type="PANTHER" id="PTHR33744">
    <property type="entry name" value="CARBOHYDRATE DIACID REGULATOR"/>
    <property type="match status" value="1"/>
</dbReference>
<evidence type="ECO:0000259" key="2">
    <source>
        <dbReference type="Pfam" id="PF13556"/>
    </source>
</evidence>
<proteinExistence type="inferred from homology"/>
<feature type="domain" description="RsbT co-antagonist protein RsbRD N-terminal" evidence="3">
    <location>
        <begin position="10"/>
        <end position="121"/>
    </location>
</feature>
<feature type="domain" description="PucR C-terminal helix-turn-helix" evidence="2">
    <location>
        <begin position="304"/>
        <end position="360"/>
    </location>
</feature>
<evidence type="ECO:0000259" key="4">
    <source>
        <dbReference type="Pfam" id="PF17853"/>
    </source>
</evidence>
<reference evidence="5 6" key="1">
    <citation type="submission" date="2015-10" db="EMBL/GenBank/DDBJ databases">
        <title>Draft genome sequence of Streptomyces sp. RV15, isolated from a marine sponge.</title>
        <authorList>
            <person name="Ruckert C."/>
            <person name="Abdelmohsen U.R."/>
            <person name="Winkler A."/>
            <person name="Hentschel U."/>
            <person name="Kalinowski J."/>
            <person name="Kampfer P."/>
            <person name="Glaeser S."/>
        </authorList>
    </citation>
    <scope>NUCLEOTIDE SEQUENCE [LARGE SCALE GENOMIC DNA]</scope>
    <source>
        <strain evidence="5 6">RV15</strain>
    </source>
</reference>
<keyword evidence="6" id="KW-1185">Reference proteome</keyword>
<dbReference type="EMBL" id="LMXB01000021">
    <property type="protein sequence ID" value="KUO21813.1"/>
    <property type="molecule type" value="Genomic_DNA"/>
</dbReference>
<name>A0A101V3F7_9ACTN</name>
<dbReference type="Pfam" id="PF14361">
    <property type="entry name" value="RsbRD_N"/>
    <property type="match status" value="1"/>
</dbReference>
<organism evidence="5 6">
    <name type="scientific">Streptomyces dysideae</name>
    <dbReference type="NCBI Taxonomy" id="909626"/>
    <lineage>
        <taxon>Bacteria</taxon>
        <taxon>Bacillati</taxon>
        <taxon>Actinomycetota</taxon>
        <taxon>Actinomycetes</taxon>
        <taxon>Kitasatosporales</taxon>
        <taxon>Streptomycetaceae</taxon>
        <taxon>Streptomyces</taxon>
    </lineage>
</organism>
<evidence type="ECO:0000313" key="5">
    <source>
        <dbReference type="EMBL" id="KUO21813.1"/>
    </source>
</evidence>
<gene>
    <name evidence="5" type="ORF">AQJ91_06650</name>
</gene>